<evidence type="ECO:0000256" key="5">
    <source>
        <dbReference type="ARBA" id="ARBA00030782"/>
    </source>
</evidence>
<evidence type="ECO:0000256" key="2">
    <source>
        <dbReference type="ARBA" id="ARBA00012581"/>
    </source>
</evidence>
<dbReference type="SMART" id="SM00148">
    <property type="entry name" value="PLCXc"/>
    <property type="match status" value="1"/>
</dbReference>
<comment type="caution">
    <text evidence="8">The sequence shown here is derived from an EMBL/GenBank/DDBJ whole genome shotgun (WGS) entry which is preliminary data.</text>
</comment>
<dbReference type="InterPro" id="IPR000909">
    <property type="entry name" value="PLipase_C_PInositol-sp_X_dom"/>
</dbReference>
<name>A0ABR9PZ64_9BACT</name>
<reference evidence="8 9" key="1">
    <citation type="submission" date="2020-02" db="EMBL/GenBank/DDBJ databases">
        <authorList>
            <person name="Babadi Z.K."/>
            <person name="Risdian C."/>
            <person name="Ebrahimipour G.H."/>
            <person name="Wink J."/>
        </authorList>
    </citation>
    <scope>NUCLEOTIDE SEQUENCE [LARGE SCALE GENOMIC DNA]</scope>
    <source>
        <strain evidence="8 9">ZKHCc1 1396</strain>
    </source>
</reference>
<proteinExistence type="predicted"/>
<keyword evidence="9" id="KW-1185">Reference proteome</keyword>
<dbReference type="Gene3D" id="3.20.20.190">
    <property type="entry name" value="Phosphatidylinositol (PI) phosphodiesterase"/>
    <property type="match status" value="1"/>
</dbReference>
<dbReference type="EMBL" id="JAAIYO010000016">
    <property type="protein sequence ID" value="MBE4753207.1"/>
    <property type="molecule type" value="Genomic_DNA"/>
</dbReference>
<evidence type="ECO:0000313" key="8">
    <source>
        <dbReference type="EMBL" id="MBE4753207.1"/>
    </source>
</evidence>
<evidence type="ECO:0000256" key="4">
    <source>
        <dbReference type="ARBA" id="ARBA00030474"/>
    </source>
</evidence>
<feature type="region of interest" description="Disordered" evidence="6">
    <location>
        <begin position="1"/>
        <end position="25"/>
    </location>
</feature>
<gene>
    <name evidence="8" type="ORF">G4177_34160</name>
</gene>
<evidence type="ECO:0000256" key="3">
    <source>
        <dbReference type="ARBA" id="ARBA00019758"/>
    </source>
</evidence>
<dbReference type="EC" id="4.6.1.13" evidence="2"/>
<dbReference type="InterPro" id="IPR051057">
    <property type="entry name" value="PI-PLC_domain"/>
</dbReference>
<organism evidence="8 9">
    <name type="scientific">Corallococcus soli</name>
    <dbReference type="NCBI Taxonomy" id="2710757"/>
    <lineage>
        <taxon>Bacteria</taxon>
        <taxon>Pseudomonadati</taxon>
        <taxon>Myxococcota</taxon>
        <taxon>Myxococcia</taxon>
        <taxon>Myxococcales</taxon>
        <taxon>Cystobacterineae</taxon>
        <taxon>Myxococcaceae</taxon>
        <taxon>Corallococcus</taxon>
    </lineage>
</organism>
<dbReference type="RefSeq" id="WP_193430359.1">
    <property type="nucleotide sequence ID" value="NZ_CBCSIP010000070.1"/>
</dbReference>
<protein>
    <recommendedName>
        <fullName evidence="3">1-phosphatidylinositol phosphodiesterase</fullName>
        <ecNumber evidence="2">4.6.1.13</ecNumber>
    </recommendedName>
    <alternativeName>
        <fullName evidence="4">Phosphatidylinositol diacylglycerol-lyase</fullName>
    </alternativeName>
    <alternativeName>
        <fullName evidence="5">Phosphatidylinositol-specific phospholipase C</fullName>
    </alternativeName>
</protein>
<feature type="domain" description="Phosphatidylinositol-specific phospholipase C X" evidence="7">
    <location>
        <begin position="39"/>
        <end position="200"/>
    </location>
</feature>
<evidence type="ECO:0000256" key="6">
    <source>
        <dbReference type="SAM" id="MobiDB-lite"/>
    </source>
</evidence>
<dbReference type="PANTHER" id="PTHR13593:SF113">
    <property type="entry name" value="SI:DKEY-266F7.9"/>
    <property type="match status" value="1"/>
</dbReference>
<evidence type="ECO:0000259" key="7">
    <source>
        <dbReference type="SMART" id="SM00148"/>
    </source>
</evidence>
<comment type="catalytic activity">
    <reaction evidence="1">
        <text>a 1,2-diacyl-sn-glycero-3-phospho-(1D-myo-inositol) = 1D-myo-inositol 1,2-cyclic phosphate + a 1,2-diacyl-sn-glycerol</text>
        <dbReference type="Rhea" id="RHEA:17093"/>
        <dbReference type="ChEBI" id="CHEBI:17815"/>
        <dbReference type="ChEBI" id="CHEBI:57880"/>
        <dbReference type="ChEBI" id="CHEBI:58484"/>
        <dbReference type="EC" id="4.6.1.13"/>
    </reaction>
</comment>
<evidence type="ECO:0000256" key="1">
    <source>
        <dbReference type="ARBA" id="ARBA00001316"/>
    </source>
</evidence>
<dbReference type="Proteomes" id="UP001516472">
    <property type="component" value="Unassembled WGS sequence"/>
</dbReference>
<accession>A0ABR9PZ64</accession>
<sequence>MSTHDTGTAAAALPPPEHDDTNANGLPIDPRRWMSSLPDRALLSRISLPGTHDSIARYGYGSICQDQDLATQLANGIRVFDIRLRYLKGPDGRVNFAVHHSNYYQYAFFDSLYGGYGSDCKTFVLDDCLKFLAENKQETIVLLIKQEKDVQKALVFFDAFWNIVGNRDQYNGKPLDALVYAGRSVPRLGDVRGKILFVFVDGDEGKDDPEYKLNNPARGLYWGNIDYMVDALSPRPDQVTELDVENHYSDIMSAKWTKVSAHLQKTFESGPGATNQYVTFVSASRTPDVTHFPRSYADYLLPQLDAWLSTQLQVPRSKVPWGAHFGIVMMDFPTTSTIHLLIQASLSYQYV</sequence>
<dbReference type="SUPFAM" id="SSF51695">
    <property type="entry name" value="PLC-like phosphodiesterases"/>
    <property type="match status" value="1"/>
</dbReference>
<evidence type="ECO:0000313" key="9">
    <source>
        <dbReference type="Proteomes" id="UP001516472"/>
    </source>
</evidence>
<dbReference type="PANTHER" id="PTHR13593">
    <property type="match status" value="1"/>
</dbReference>
<dbReference type="InterPro" id="IPR017946">
    <property type="entry name" value="PLC-like_Pdiesterase_TIM-brl"/>
</dbReference>